<proteinExistence type="predicted"/>
<keyword evidence="2" id="KW-1133">Transmembrane helix</keyword>
<evidence type="ECO:0000313" key="3">
    <source>
        <dbReference type="EMBL" id="NWU71652.1"/>
    </source>
</evidence>
<dbReference type="PANTHER" id="PTHR47224:SF1">
    <property type="entry name" value="TRANSMEMBRANE PROTEIN 25"/>
    <property type="match status" value="1"/>
</dbReference>
<reference evidence="3 4" key="1">
    <citation type="submission" date="2019-09" db="EMBL/GenBank/DDBJ databases">
        <title>Bird 10,000 Genomes (B10K) Project - Family phase.</title>
        <authorList>
            <person name="Zhang G."/>
        </authorList>
    </citation>
    <scope>NUCLEOTIDE SEQUENCE [LARGE SCALE GENOMIC DNA]</scope>
    <source>
        <strain evidence="3">B10K-DU-027-49</strain>
        <tissue evidence="3">Muscle</tissue>
    </source>
</reference>
<keyword evidence="4" id="KW-1185">Reference proteome</keyword>
<feature type="non-terminal residue" evidence="3">
    <location>
        <position position="277"/>
    </location>
</feature>
<keyword evidence="2" id="KW-0472">Membrane</keyword>
<dbReference type="Proteomes" id="UP000522270">
    <property type="component" value="Unassembled WGS sequence"/>
</dbReference>
<dbReference type="OrthoDB" id="8655664at2759"/>
<comment type="caution">
    <text evidence="3">The sequence shown here is derived from an EMBL/GenBank/DDBJ whole genome shotgun (WGS) entry which is preliminary data.</text>
</comment>
<feature type="region of interest" description="Disordered" evidence="1">
    <location>
        <begin position="196"/>
        <end position="232"/>
    </location>
</feature>
<feature type="region of interest" description="Disordered" evidence="1">
    <location>
        <begin position="1"/>
        <end position="22"/>
    </location>
</feature>
<evidence type="ECO:0000313" key="4">
    <source>
        <dbReference type="Proteomes" id="UP000522270"/>
    </source>
</evidence>
<protein>
    <submittedName>
        <fullName evidence="3">TMM25 protein</fullName>
    </submittedName>
</protein>
<accession>A0A7K5Z1W9</accession>
<feature type="non-terminal residue" evidence="3">
    <location>
        <position position="1"/>
    </location>
</feature>
<dbReference type="InterPro" id="IPR042864">
    <property type="entry name" value="TMEM25"/>
</dbReference>
<organism evidence="3 4">
    <name type="scientific">Pterocles burchelli</name>
    <dbReference type="NCBI Taxonomy" id="2585816"/>
    <lineage>
        <taxon>Eukaryota</taxon>
        <taxon>Metazoa</taxon>
        <taxon>Chordata</taxon>
        <taxon>Craniata</taxon>
        <taxon>Vertebrata</taxon>
        <taxon>Euteleostomi</taxon>
        <taxon>Archelosauria</taxon>
        <taxon>Archosauria</taxon>
        <taxon>Dinosauria</taxon>
        <taxon>Saurischia</taxon>
        <taxon>Theropoda</taxon>
        <taxon>Coelurosauria</taxon>
        <taxon>Aves</taxon>
        <taxon>Neognathae</taxon>
        <taxon>Neoaves</taxon>
        <taxon>Columbimorphae</taxon>
        <taxon>Pterocliformes</taxon>
        <taxon>Pteroclidae</taxon>
        <taxon>Pterocles</taxon>
    </lineage>
</organism>
<evidence type="ECO:0000256" key="1">
    <source>
        <dbReference type="SAM" id="MobiDB-lite"/>
    </source>
</evidence>
<feature type="compositionally biased region" description="Polar residues" evidence="1">
    <location>
        <begin position="9"/>
        <end position="22"/>
    </location>
</feature>
<sequence length="277" mass="28779">LTARRTHRQLSCSLTDPASGETSNASVLLDVQYKPEILQADARYQEVKGGGLLLVLFVLVRANPPASVTWLDQDGRVMANASEILVLGAAHYPGLANHSLRVHLGSTATNFSISAANSVGVTTASLRPPGLLDARVELPLLGIAVGAAVALGALLSLGSCAACLACRRAEPLPGKEPAGGSSPLSRCSRCSGCEHPPPLGTRLPRQTRSLPPNLRLGDLAQDTGANAGEEDGVASALENSLPGLENSLVLSKLGFIQLPTSGRIYKVPSTSSEEIWL</sequence>
<dbReference type="EMBL" id="VYZE01001769">
    <property type="protein sequence ID" value="NWU71652.1"/>
    <property type="molecule type" value="Genomic_DNA"/>
</dbReference>
<dbReference type="AlphaFoldDB" id="A0A7K5Z1W9"/>
<gene>
    <name evidence="3" type="primary">Tmem25</name>
    <name evidence="3" type="ORF">PTEBUR_R00505</name>
</gene>
<keyword evidence="2" id="KW-0812">Transmembrane</keyword>
<name>A0A7K5Z1W9_9AVES</name>
<evidence type="ECO:0000256" key="2">
    <source>
        <dbReference type="SAM" id="Phobius"/>
    </source>
</evidence>
<dbReference type="GO" id="GO:0090394">
    <property type="term" value="P:negative regulation of excitatory postsynaptic potential"/>
    <property type="evidence" value="ECO:0007669"/>
    <property type="project" value="TreeGrafter"/>
</dbReference>
<dbReference type="PANTHER" id="PTHR47224">
    <property type="entry name" value="TRANSMEMBRANE PROTEIN 25"/>
    <property type="match status" value="1"/>
</dbReference>
<feature type="transmembrane region" description="Helical" evidence="2">
    <location>
        <begin position="138"/>
        <end position="158"/>
    </location>
</feature>